<dbReference type="RefSeq" id="XP_028532363.1">
    <property type="nucleotide sequence ID" value="XM_028675811.1"/>
</dbReference>
<feature type="region of interest" description="Disordered" evidence="2">
    <location>
        <begin position="956"/>
        <end position="984"/>
    </location>
</feature>
<dbReference type="OMA" id="THMNTNK"/>
<dbReference type="Proteomes" id="UP000220158">
    <property type="component" value="Chromosome 7"/>
</dbReference>
<dbReference type="EMBL" id="LN835302">
    <property type="protein sequence ID" value="CRG99356.1"/>
    <property type="molecule type" value="Genomic_DNA"/>
</dbReference>
<feature type="coiled-coil region" evidence="1">
    <location>
        <begin position="1185"/>
        <end position="1252"/>
    </location>
</feature>
<keyword evidence="1" id="KW-0175">Coiled coil</keyword>
<keyword evidence="4" id="KW-1185">Reference proteome</keyword>
<feature type="region of interest" description="Disordered" evidence="2">
    <location>
        <begin position="168"/>
        <end position="196"/>
    </location>
</feature>
<reference evidence="3 4" key="1">
    <citation type="submission" date="2015-04" db="EMBL/GenBank/DDBJ databases">
        <authorList>
            <consortium name="Pathogen Informatics"/>
        </authorList>
    </citation>
    <scope>NUCLEOTIDE SEQUENCE [LARGE SCALE GENOMIC DNA]</scope>
    <source>
        <strain evidence="3 4">SGS1</strain>
    </source>
</reference>
<proteinExistence type="predicted"/>
<feature type="coiled-coil region" evidence="1">
    <location>
        <begin position="391"/>
        <end position="425"/>
    </location>
</feature>
<name>A0A1J1H354_PLARL</name>
<gene>
    <name evidence="3" type="ORF">PRELSG_0712000</name>
</gene>
<dbReference type="OrthoDB" id="387454at2759"/>
<evidence type="ECO:0000313" key="4">
    <source>
        <dbReference type="Proteomes" id="UP000220158"/>
    </source>
</evidence>
<evidence type="ECO:0000256" key="2">
    <source>
        <dbReference type="SAM" id="MobiDB-lite"/>
    </source>
</evidence>
<feature type="region of interest" description="Disordered" evidence="2">
    <location>
        <begin position="492"/>
        <end position="529"/>
    </location>
</feature>
<sequence length="1554" mass="185106">MSKNDNDNLNNFLTNRINKEIKQDLKANTEVNINNIINLDSKREKENDILEIYSSINGNNKNDINENNEKDEKSNIDSQSNSNQLFHLTDDEKKKNTNDSLINSCKEENEIISIELNKEKVNIKTSQDMFKSNINLINEKLHTCLKHSTNTSSTANINQNNNNDIFNSTSYINNSNNANDENNNNDNDSNRQNNYSDIYLNTSNKKKIQLNVSVLKNSENENYMNNINSSNFVLDIDLLSDKNDITKLYHENTYKSNNKDFSKIVNSFNEFESYKLNDSNSNLYYLNKEDNSTFSFINTINNFKNEFESKNKNIFESVSKKGLMLILTIQEVFINKTKKILCNKCNGELYSFNNINNVFKDILKLKIEKQTNEIYMTNFLQRLKKDFVKNNLLLKEKINEKNMVINNLNEEKKTFNDIIRKYEDNIIKMKNDQELKISRFKINIQNSLLNFTDFVFQLLFKIYSLFCEKNDKLQFLINRLKHIQLSEKKIDEKKKKNKISTNNNDDYSIKSKKIRKKNKENYTSSSSWNSSKEFFSEKSKSSENSSMYLSNELCYSDLTHMNTNNLLNKKKINKFKNKRVKAKNLNHILMKRSVLNENKMYSNSSDVNEESNLNHVKNINKDSVKKISFLQKTNAELIKKLKKYKKKYLEEVKKNKTLKFLLTNKEEEIEQVQNSLKNELEKKEIFYENKEKKNIKEINELRSLIENHELSNKNLMNKNKEYNELNDDLKKKLDFKLSIEKELNNKLYEFNIIFEKEREKNSFLLSENIKLKNVILQFNNIHKYSNVDYFKNKDFVKYNFNNLYENNEHNLYNDEENIYKVTSKGYFRNNENKNVYDNFDYKNYYKLNEKIYKENYLNYPNRMYDEKEKSKIRKSSLVHNKNKYHYDHRKKMYDTFFNNNYVDYYKNDYNNAYRNFKLYSSCYSDNSVDVRMKKRKNRLNSIEKKIDINYNNEEEKRKRKIKEKEQEKEKGKKKEKEKEKKKIEKETISNQIKNDILNFDENNYKKIINNITKEEKEIEKIKEEDLYSIFMQNWKESNIDNNDYSLVSSNSFISNLNESGVFINNNSNEVENLENNKSENLCKSRNKIEKMNKQDNESTKLNYGIKCSEKKSEYLNNNANNKDINRNNFKYELNEYENFAKNGNEEIANADLGNSNKNEVIKKKDINFEEEKNIFNLRNENGYNRNSSNNHINNLNDNINNNEEKNQAIEDQENEILMTYETYKKNKEKFMYATLKMKSNEHENKNKLMKNRKNVLLSDILNKEGNINNYKKDEEIDNENLENFQNIENNINDLRESTIYTAYHMNHCNDISLNNSIHEIYKSLIHDYDNKNLNFFQTSKSIIDPTKKNSNVVCNNGADNSNKDEFCNYENTTKLEKNKINNVFENNTVFKEGNYTLEENFKNDLALVEENNKDKIENDKCCQNNILNDLNNKKEFKNTYPKKQKLHSINYDVEPIINTIDTLNDQSNNYFKNFQHPSTKISFKNEYNIEVKNNSLQNNDSQQNEKNYTNTHNFLNMEQSKVCATAQKKEISENKQKKKNSGDRGVLSRILRKI</sequence>
<feature type="compositionally biased region" description="Basic and acidic residues" evidence="2">
    <location>
        <begin position="962"/>
        <end position="984"/>
    </location>
</feature>
<organism evidence="3 4">
    <name type="scientific">Plasmodium relictum</name>
    <dbReference type="NCBI Taxonomy" id="85471"/>
    <lineage>
        <taxon>Eukaryota</taxon>
        <taxon>Sar</taxon>
        <taxon>Alveolata</taxon>
        <taxon>Apicomplexa</taxon>
        <taxon>Aconoidasida</taxon>
        <taxon>Haemosporida</taxon>
        <taxon>Plasmodiidae</taxon>
        <taxon>Plasmodium</taxon>
        <taxon>Plasmodium (Haemamoeba)</taxon>
    </lineage>
</organism>
<dbReference type="GeneID" id="39735457"/>
<feature type="compositionally biased region" description="Basic and acidic residues" evidence="2">
    <location>
        <begin position="63"/>
        <end position="75"/>
    </location>
</feature>
<accession>A0A1J1H354</accession>
<feature type="region of interest" description="Disordered" evidence="2">
    <location>
        <begin position="56"/>
        <end position="101"/>
    </location>
</feature>
<feature type="coiled-coil region" evidence="1">
    <location>
        <begin position="627"/>
        <end position="732"/>
    </location>
</feature>
<feature type="compositionally biased region" description="Basic and acidic residues" evidence="2">
    <location>
        <begin position="88"/>
        <end position="97"/>
    </location>
</feature>
<evidence type="ECO:0000313" key="3">
    <source>
        <dbReference type="EMBL" id="CRG99356.1"/>
    </source>
</evidence>
<dbReference type="VEuPathDB" id="PlasmoDB:PRELSG_0712000"/>
<protein>
    <submittedName>
        <fullName evidence="3">Uncharacterized protein</fullName>
    </submittedName>
</protein>
<evidence type="ECO:0000256" key="1">
    <source>
        <dbReference type="SAM" id="Coils"/>
    </source>
</evidence>
<dbReference type="KEGG" id="prel:PRELSG_0712000"/>